<sequence length="85" mass="9782">FVSTTVLFGERLYYNDTVHTIKNSENNKKTFSATINVHDQEVEWISSLQDFMLWEPIEFRKPLAKFIPPGQITLLALPAKLSISL</sequence>
<proteinExistence type="predicted"/>
<evidence type="ECO:0000313" key="1">
    <source>
        <dbReference type="EMBL" id="CAG8514399.1"/>
    </source>
</evidence>
<protein>
    <submittedName>
        <fullName evidence="1">7692_t:CDS:1</fullName>
    </submittedName>
</protein>
<name>A0ACA9L6Z3_9GLOM</name>
<feature type="non-terminal residue" evidence="1">
    <location>
        <position position="1"/>
    </location>
</feature>
<dbReference type="Proteomes" id="UP000789860">
    <property type="component" value="Unassembled WGS sequence"/>
</dbReference>
<keyword evidence="2" id="KW-1185">Reference proteome</keyword>
<reference evidence="1" key="1">
    <citation type="submission" date="2021-06" db="EMBL/GenBank/DDBJ databases">
        <authorList>
            <person name="Kallberg Y."/>
            <person name="Tangrot J."/>
            <person name="Rosling A."/>
        </authorList>
    </citation>
    <scope>NUCLEOTIDE SEQUENCE</scope>
    <source>
        <strain evidence="1">AU212A</strain>
    </source>
</reference>
<accession>A0ACA9L6Z3</accession>
<organism evidence="1 2">
    <name type="scientific">Scutellospora calospora</name>
    <dbReference type="NCBI Taxonomy" id="85575"/>
    <lineage>
        <taxon>Eukaryota</taxon>
        <taxon>Fungi</taxon>
        <taxon>Fungi incertae sedis</taxon>
        <taxon>Mucoromycota</taxon>
        <taxon>Glomeromycotina</taxon>
        <taxon>Glomeromycetes</taxon>
        <taxon>Diversisporales</taxon>
        <taxon>Gigasporaceae</taxon>
        <taxon>Scutellospora</taxon>
    </lineage>
</organism>
<dbReference type="EMBL" id="CAJVPM010004538">
    <property type="protein sequence ID" value="CAG8514399.1"/>
    <property type="molecule type" value="Genomic_DNA"/>
</dbReference>
<gene>
    <name evidence="1" type="ORF">SCALOS_LOCUS3797</name>
</gene>
<comment type="caution">
    <text evidence="1">The sequence shown here is derived from an EMBL/GenBank/DDBJ whole genome shotgun (WGS) entry which is preliminary data.</text>
</comment>
<evidence type="ECO:0000313" key="2">
    <source>
        <dbReference type="Proteomes" id="UP000789860"/>
    </source>
</evidence>